<comment type="caution">
    <text evidence="1">The sequence shown here is derived from an EMBL/GenBank/DDBJ whole genome shotgun (WGS) entry which is preliminary data.</text>
</comment>
<accession>A0A9X5E4C0</accession>
<dbReference type="OrthoDB" id="9910161at2"/>
<dbReference type="RefSeq" id="WP_039715405.1">
    <property type="nucleotide sequence ID" value="NZ_JTJC03000001.1"/>
</dbReference>
<proteinExistence type="predicted"/>
<protein>
    <submittedName>
        <fullName evidence="1">Uncharacterized protein</fullName>
    </submittedName>
</protein>
<dbReference type="Proteomes" id="UP000031532">
    <property type="component" value="Unassembled WGS sequence"/>
</dbReference>
<organism evidence="1 2">
    <name type="scientific">Scytonema millei VB511283</name>
    <dbReference type="NCBI Taxonomy" id="1245923"/>
    <lineage>
        <taxon>Bacteria</taxon>
        <taxon>Bacillati</taxon>
        <taxon>Cyanobacteriota</taxon>
        <taxon>Cyanophyceae</taxon>
        <taxon>Nostocales</taxon>
        <taxon>Scytonemataceae</taxon>
        <taxon>Scytonema</taxon>
    </lineage>
</organism>
<evidence type="ECO:0000313" key="2">
    <source>
        <dbReference type="Proteomes" id="UP000031532"/>
    </source>
</evidence>
<reference evidence="1 2" key="1">
    <citation type="journal article" date="2015" name="Genome Announc.">
        <title>Draft Genome Sequence of the Terrestrial Cyanobacterium Scytonema millei VB511283, Isolated from Eastern India.</title>
        <authorList>
            <person name="Sen D."/>
            <person name="Chandrababunaidu M.M."/>
            <person name="Singh D."/>
            <person name="Sanghi N."/>
            <person name="Ghorai A."/>
            <person name="Mishra G.P."/>
            <person name="Madduluri M."/>
            <person name="Adhikary S.P."/>
            <person name="Tripathy S."/>
        </authorList>
    </citation>
    <scope>NUCLEOTIDE SEQUENCE [LARGE SCALE GENOMIC DNA]</scope>
    <source>
        <strain evidence="1 2">VB511283</strain>
    </source>
</reference>
<dbReference type="AlphaFoldDB" id="A0A9X5E4C0"/>
<dbReference type="EMBL" id="JTJC03000001">
    <property type="protein sequence ID" value="NHC33934.1"/>
    <property type="molecule type" value="Genomic_DNA"/>
</dbReference>
<sequence length="66" mass="7347">MLLILLLVGFLLIITIFAIALVWDYTRGIFSLHNTTSATAIDSSANDPEPYPEQYVLSQQIEHPTA</sequence>
<keyword evidence="2" id="KW-1185">Reference proteome</keyword>
<name>A0A9X5E4C0_9CYAN</name>
<evidence type="ECO:0000313" key="1">
    <source>
        <dbReference type="EMBL" id="NHC33934.1"/>
    </source>
</evidence>
<gene>
    <name evidence="1" type="ORF">QH73_0004520</name>
</gene>